<dbReference type="EMBL" id="JAHRHJ020000008">
    <property type="protein sequence ID" value="KAH9306651.1"/>
    <property type="molecule type" value="Genomic_DNA"/>
</dbReference>
<feature type="domain" description="BRCT" evidence="7">
    <location>
        <begin position="128"/>
        <end position="211"/>
    </location>
</feature>
<evidence type="ECO:0000256" key="4">
    <source>
        <dbReference type="PROSITE-ProRule" id="PRU00146"/>
    </source>
</evidence>
<keyword evidence="3" id="KW-0862">Zinc</keyword>
<dbReference type="SUPFAM" id="SSF52113">
    <property type="entry name" value="BRCT domain"/>
    <property type="match status" value="3"/>
</dbReference>
<evidence type="ECO:0008006" key="10">
    <source>
        <dbReference type="Google" id="ProtNLM"/>
    </source>
</evidence>
<feature type="compositionally biased region" description="Basic residues" evidence="5">
    <location>
        <begin position="621"/>
        <end position="636"/>
    </location>
</feature>
<evidence type="ECO:0000313" key="8">
    <source>
        <dbReference type="EMBL" id="KAH9306651.1"/>
    </source>
</evidence>
<comment type="caution">
    <text evidence="8">The sequence shown here is derived from an EMBL/GenBank/DDBJ whole genome shotgun (WGS) entry which is preliminary data.</text>
</comment>
<proteinExistence type="predicted"/>
<evidence type="ECO:0000313" key="9">
    <source>
        <dbReference type="Proteomes" id="UP000824469"/>
    </source>
</evidence>
<dbReference type="InterPro" id="IPR001965">
    <property type="entry name" value="Znf_PHD"/>
</dbReference>
<accession>A0AA38KKH1</accession>
<dbReference type="Pfam" id="PF00628">
    <property type="entry name" value="PHD"/>
    <property type="match status" value="1"/>
</dbReference>
<dbReference type="CDD" id="cd17738">
    <property type="entry name" value="BRCT_TopBP1_rpt7"/>
    <property type="match status" value="1"/>
</dbReference>
<feature type="compositionally biased region" description="Polar residues" evidence="5">
    <location>
        <begin position="1006"/>
        <end position="1017"/>
    </location>
</feature>
<dbReference type="CDD" id="cd17711">
    <property type="entry name" value="BRCT_PAXIP1_rpt3"/>
    <property type="match status" value="1"/>
</dbReference>
<dbReference type="Gene3D" id="3.30.40.10">
    <property type="entry name" value="Zinc/RING finger domain, C3HC4 (zinc finger)"/>
    <property type="match status" value="1"/>
</dbReference>
<feature type="domain" description="BRCT" evidence="7">
    <location>
        <begin position="1134"/>
        <end position="1216"/>
    </location>
</feature>
<dbReference type="OMA" id="DSHNWSY"/>
<evidence type="ECO:0000256" key="3">
    <source>
        <dbReference type="ARBA" id="ARBA00022833"/>
    </source>
</evidence>
<feature type="compositionally biased region" description="Basic residues" evidence="5">
    <location>
        <begin position="850"/>
        <end position="863"/>
    </location>
</feature>
<dbReference type="PANTHER" id="PTHR47181">
    <property type="entry name" value="BRCA1 C TERMINUS DOMAIN CONTAINING PROTEIN, EXPRESSED"/>
    <property type="match status" value="1"/>
</dbReference>
<feature type="domain" description="PHD-type" evidence="6">
    <location>
        <begin position="1393"/>
        <end position="1448"/>
    </location>
</feature>
<dbReference type="SMART" id="SM00249">
    <property type="entry name" value="PHD"/>
    <property type="match status" value="1"/>
</dbReference>
<feature type="region of interest" description="Disordered" evidence="5">
    <location>
        <begin position="949"/>
        <end position="970"/>
    </location>
</feature>
<dbReference type="InterPro" id="IPR013083">
    <property type="entry name" value="Znf_RING/FYVE/PHD"/>
</dbReference>
<feature type="region of interest" description="Disordered" evidence="5">
    <location>
        <begin position="226"/>
        <end position="260"/>
    </location>
</feature>
<sequence>MEPKRKIEGLTHTYNEDTVECSSEGQEKPFHGVRFFLVGFDPSAEIQYSTELENGGGFNVAQYDARCTHVIVHRLTYDDPICLTARKDKKILVTDWWVADSFDLGMPADPTRIMYRPVKDFGGIPGSKSLCLCLTGYQSQDRSDIMRMVDMMGARFTKPLIAKEVTHLICYKFEGDKYKLAKQMGIKLVNHRWLEDCLKAWALLPEDDYLRSGWELELLEAQAGDSEDDGVGKIGSPTPSRQTIKPGSLFRSPRKSLGTSSSTLLQVNNNKTNTPKSLPKVFSEANIGGERHINLELAGVQSRGTPSSTKCDLVTFLTKKDEVNGDLNGKTNGLCFKEVAHIDLEEPNREEGTGINLSAGRKRRDYIGDMALAEEKIPTSVTRASDVAYSRETPRQDGASDVMRTDRIEILVGSAHGRNLPGEMGKDDVKNIPFAVANELSARVVQNHSGYADKIVHPRDGEGAETNGIRNLLADAPQVKQHIDPGRIVNVNEQFKTPLEMTKTQICQDGVSVGSDLMFQKVRTANVRVDLSNTPSNSDEVSGTGKTIRPAEEISKQTFISSNSNIHLANDKVSNLRIGNPVDSMDSNGEKVYDVVTANVLSSGIVTPNADCQQEPSVGGKRQRQSKGFVSKKKKNTVSGGRLMSLGTAIPLKSGEAGKEEEMHTMELSAEKENIDDGMTQSKIGDKALKMPSQLHALENLHSKTPNSSTLQSIPTDDNSVLPKTRGRKQGINRKAVTDKTPGPDVENRTWKRRTGLIDLNMRNGKGTSCDPQEELLADEEQGGPPNLICDAAPLKSDAAPLRSDALDDCQEQVDNEGSATAMQFISKQEIVSSETLVQNPLALTTNEKPRKRGRPSSKKGKSSKVVDKLNTVIKDAEHSDKDKAPTNQVSGVDNCMALVSGVTISQDGSPNQVCKYDILSTPRAAKLEAPGSNERICFKNGLENLPYASNAQQSDGNKTMPQHSSNLYPDNMETFEVEHSLQVSGYCVRKQLVEAKDAEHRDLETPQNNVGETLQTNQSNNNKKNGANRKSGASKQKKSRSDANITHTNESKSLHADEKSLEPMYDKKQKVSNVNRAPKVKLGNLAKTQRPTKTAKRSRQEYENSAVKKVQDVTEAAKQENSIIVSRTDPRWFLLSGHRLQRKAFQQLIKGLGGKLLRDSHNWSYQATHLVVPEPLRRTEKFFAAVAAGRWVLTTDYLTESKQAGRFLDEREYEWHRSGLNEDGTISYEAPRKWRLFHENTGHGALHGFRIIVYGECIAPTLDTLKRVVKAGGGFILATSPPYNRSLAAGVDFAVISQGISRDDIWIEEFLHHNVACVLVDYLVEFVCKPSYPLHKHVLFNTHAAVEKFLKNREMNVQSAPSNSMPQLIPGMDSRANTKDEEEENKEDHVREISCSVCGSVDRDDVMLLCGDEHGRGCGIAMHIDCCQPPLEEVPEEDWFCFKCQSLADVNNSLSARKVNKS</sequence>
<dbReference type="Gene3D" id="3.40.50.10190">
    <property type="entry name" value="BRCT domain"/>
    <property type="match status" value="4"/>
</dbReference>
<protein>
    <recommendedName>
        <fullName evidence="10">BRCT domain-containing protein</fullName>
    </recommendedName>
</protein>
<name>A0AA38KKH1_TAXCH</name>
<dbReference type="InterPro" id="IPR044254">
    <property type="entry name" value="At4g02110-like"/>
</dbReference>
<dbReference type="InterPro" id="IPR036420">
    <property type="entry name" value="BRCT_dom_sf"/>
</dbReference>
<dbReference type="PANTHER" id="PTHR47181:SF2">
    <property type="entry name" value="BRCA1 C TERMINUS DOMAIN CONTAINING PROTEIN, EXPRESSED"/>
    <property type="match status" value="1"/>
</dbReference>
<feature type="region of interest" description="Disordered" evidence="5">
    <location>
        <begin position="841"/>
        <end position="866"/>
    </location>
</feature>
<dbReference type="InterPro" id="IPR019787">
    <property type="entry name" value="Znf_PHD-finger"/>
</dbReference>
<feature type="compositionally biased region" description="Polar residues" evidence="5">
    <location>
        <begin position="703"/>
        <end position="719"/>
    </location>
</feature>
<evidence type="ECO:0000256" key="1">
    <source>
        <dbReference type="ARBA" id="ARBA00022723"/>
    </source>
</evidence>
<feature type="region of interest" description="Disordered" evidence="5">
    <location>
        <begin position="609"/>
        <end position="636"/>
    </location>
</feature>
<feature type="compositionally biased region" description="Low complexity" evidence="5">
    <location>
        <begin position="1018"/>
        <end position="1034"/>
    </location>
</feature>
<evidence type="ECO:0000259" key="7">
    <source>
        <dbReference type="PROSITE" id="PS50172"/>
    </source>
</evidence>
<dbReference type="SUPFAM" id="SSF57903">
    <property type="entry name" value="FYVE/PHD zinc finger"/>
    <property type="match status" value="1"/>
</dbReference>
<dbReference type="PROSITE" id="PS50172">
    <property type="entry name" value="BRCT"/>
    <property type="match status" value="3"/>
</dbReference>
<evidence type="ECO:0000256" key="5">
    <source>
        <dbReference type="SAM" id="MobiDB-lite"/>
    </source>
</evidence>
<gene>
    <name evidence="8" type="ORF">KI387_011055</name>
</gene>
<evidence type="ECO:0000256" key="2">
    <source>
        <dbReference type="ARBA" id="ARBA00022771"/>
    </source>
</evidence>
<keyword evidence="2 4" id="KW-0863">Zinc-finger</keyword>
<dbReference type="Proteomes" id="UP000824469">
    <property type="component" value="Unassembled WGS sequence"/>
</dbReference>
<dbReference type="InterPro" id="IPR001357">
    <property type="entry name" value="BRCT_dom"/>
</dbReference>
<organism evidence="8 9">
    <name type="scientific">Taxus chinensis</name>
    <name type="common">Chinese yew</name>
    <name type="synonym">Taxus wallichiana var. chinensis</name>
    <dbReference type="NCBI Taxonomy" id="29808"/>
    <lineage>
        <taxon>Eukaryota</taxon>
        <taxon>Viridiplantae</taxon>
        <taxon>Streptophyta</taxon>
        <taxon>Embryophyta</taxon>
        <taxon>Tracheophyta</taxon>
        <taxon>Spermatophyta</taxon>
        <taxon>Pinopsida</taxon>
        <taxon>Pinidae</taxon>
        <taxon>Conifers II</taxon>
        <taxon>Cupressales</taxon>
        <taxon>Taxaceae</taxon>
        <taxon>Taxus</taxon>
    </lineage>
</organism>
<feature type="region of interest" description="Disordered" evidence="5">
    <location>
        <begin position="703"/>
        <end position="749"/>
    </location>
</feature>
<feature type="compositionally biased region" description="Basic and acidic residues" evidence="5">
    <location>
        <begin position="1050"/>
        <end position="1070"/>
    </location>
</feature>
<dbReference type="SMART" id="SM00292">
    <property type="entry name" value="BRCT"/>
    <property type="match status" value="4"/>
</dbReference>
<keyword evidence="1" id="KW-0479">Metal-binding</keyword>
<dbReference type="Pfam" id="PF12738">
    <property type="entry name" value="PTCB-BRCT"/>
    <property type="match status" value="1"/>
</dbReference>
<evidence type="ECO:0000259" key="6">
    <source>
        <dbReference type="PROSITE" id="PS50016"/>
    </source>
</evidence>
<keyword evidence="9" id="KW-1185">Reference proteome</keyword>
<feature type="region of interest" description="Disordered" evidence="5">
    <location>
        <begin position="1360"/>
        <end position="1388"/>
    </location>
</feature>
<dbReference type="Pfam" id="PF00533">
    <property type="entry name" value="BRCT"/>
    <property type="match status" value="1"/>
</dbReference>
<feature type="compositionally biased region" description="Polar residues" evidence="5">
    <location>
        <begin position="949"/>
        <end position="969"/>
    </location>
</feature>
<reference evidence="8 9" key="1">
    <citation type="journal article" date="2021" name="Nat. Plants">
        <title>The Taxus genome provides insights into paclitaxel biosynthesis.</title>
        <authorList>
            <person name="Xiong X."/>
            <person name="Gou J."/>
            <person name="Liao Q."/>
            <person name="Li Y."/>
            <person name="Zhou Q."/>
            <person name="Bi G."/>
            <person name="Li C."/>
            <person name="Du R."/>
            <person name="Wang X."/>
            <person name="Sun T."/>
            <person name="Guo L."/>
            <person name="Liang H."/>
            <person name="Lu P."/>
            <person name="Wu Y."/>
            <person name="Zhang Z."/>
            <person name="Ro D.K."/>
            <person name="Shang Y."/>
            <person name="Huang S."/>
            <person name="Yan J."/>
        </authorList>
    </citation>
    <scope>NUCLEOTIDE SEQUENCE [LARGE SCALE GENOMIC DNA]</scope>
    <source>
        <strain evidence="8">Ta-2019</strain>
    </source>
</reference>
<dbReference type="FunFam" id="3.40.50.10190:FF:000018">
    <property type="entry name" value="DNA topoisomerase 2-binding protein 1"/>
    <property type="match status" value="1"/>
</dbReference>
<dbReference type="InterPro" id="IPR011011">
    <property type="entry name" value="Znf_FYVE_PHD"/>
</dbReference>
<feature type="domain" description="BRCT" evidence="7">
    <location>
        <begin position="25"/>
        <end position="115"/>
    </location>
</feature>
<feature type="region of interest" description="Disordered" evidence="5">
    <location>
        <begin position="999"/>
        <end position="1104"/>
    </location>
</feature>
<dbReference type="CDD" id="cd17730">
    <property type="entry name" value="BRCT_PAXIP1_rpt4"/>
    <property type="match status" value="1"/>
</dbReference>
<dbReference type="PROSITE" id="PS50016">
    <property type="entry name" value="ZF_PHD_2"/>
    <property type="match status" value="1"/>
</dbReference>
<dbReference type="GO" id="GO:0008270">
    <property type="term" value="F:zinc ion binding"/>
    <property type="evidence" value="ECO:0007669"/>
    <property type="project" value="UniProtKB-KW"/>
</dbReference>